<dbReference type="CDD" id="cd04280">
    <property type="entry name" value="ZnMc_astacin_like"/>
    <property type="match status" value="1"/>
</dbReference>
<dbReference type="PRINTS" id="PR00480">
    <property type="entry name" value="ASTACIN"/>
</dbReference>
<feature type="transmembrane region" description="Helical" evidence="8">
    <location>
        <begin position="196"/>
        <end position="215"/>
    </location>
</feature>
<evidence type="ECO:0000259" key="9">
    <source>
        <dbReference type="PROSITE" id="PS51864"/>
    </source>
</evidence>
<evidence type="ECO:0000256" key="3">
    <source>
        <dbReference type="ARBA" id="ARBA00022801"/>
    </source>
</evidence>
<evidence type="ECO:0000256" key="2">
    <source>
        <dbReference type="ARBA" id="ARBA00022723"/>
    </source>
</evidence>
<evidence type="ECO:0000313" key="11">
    <source>
        <dbReference type="Proteomes" id="UP000663868"/>
    </source>
</evidence>
<dbReference type="InterPro" id="IPR034035">
    <property type="entry name" value="Astacin-like_dom"/>
</dbReference>
<evidence type="ECO:0000256" key="5">
    <source>
        <dbReference type="ARBA" id="ARBA00023049"/>
    </source>
</evidence>
<comment type="cofactor">
    <cofactor evidence="6 7">
        <name>Zn(2+)</name>
        <dbReference type="ChEBI" id="CHEBI:29105"/>
    </cofactor>
    <text evidence="6 7">Binds 1 zinc ion per subunit.</text>
</comment>
<keyword evidence="8" id="KW-0472">Membrane</keyword>
<dbReference type="Proteomes" id="UP000663868">
    <property type="component" value="Unassembled WGS sequence"/>
</dbReference>
<feature type="active site" evidence="6">
    <location>
        <position position="88"/>
    </location>
</feature>
<feature type="binding site" evidence="6">
    <location>
        <position position="87"/>
    </location>
    <ligand>
        <name>Zn(2+)</name>
        <dbReference type="ChEBI" id="CHEBI:29105"/>
        <note>catalytic</note>
    </ligand>
</feature>
<dbReference type="InterPro" id="IPR024079">
    <property type="entry name" value="MetalloPept_cat_dom_sf"/>
</dbReference>
<dbReference type="GO" id="GO:0006508">
    <property type="term" value="P:proteolysis"/>
    <property type="evidence" value="ECO:0007669"/>
    <property type="project" value="UniProtKB-KW"/>
</dbReference>
<evidence type="ECO:0000256" key="6">
    <source>
        <dbReference type="PROSITE-ProRule" id="PRU01211"/>
    </source>
</evidence>
<feature type="domain" description="Peptidase M12A" evidence="9">
    <location>
        <begin position="1"/>
        <end position="188"/>
    </location>
</feature>
<dbReference type="SUPFAM" id="SSF55486">
    <property type="entry name" value="Metalloproteases ('zincins'), catalytic domain"/>
    <property type="match status" value="1"/>
</dbReference>
<dbReference type="PROSITE" id="PS51864">
    <property type="entry name" value="ASTACIN"/>
    <property type="match status" value="1"/>
</dbReference>
<dbReference type="Gene3D" id="3.40.390.10">
    <property type="entry name" value="Collagenase (Catalytic Domain)"/>
    <property type="match status" value="1"/>
</dbReference>
<evidence type="ECO:0000256" key="1">
    <source>
        <dbReference type="ARBA" id="ARBA00022670"/>
    </source>
</evidence>
<keyword evidence="3 6" id="KW-0378">Hydrolase</keyword>
<dbReference type="PANTHER" id="PTHR10127">
    <property type="entry name" value="DISCOIDIN, CUB, EGF, LAMININ , AND ZINC METALLOPROTEASE DOMAIN CONTAINING"/>
    <property type="match status" value="1"/>
</dbReference>
<dbReference type="SMART" id="SM00235">
    <property type="entry name" value="ZnMc"/>
    <property type="match status" value="1"/>
</dbReference>
<feature type="binding site" evidence="6">
    <location>
        <position position="91"/>
    </location>
    <ligand>
        <name>Zn(2+)</name>
        <dbReference type="ChEBI" id="CHEBI:29105"/>
        <note>catalytic</note>
    </ligand>
</feature>
<accession>A0A819IIG6</accession>
<evidence type="ECO:0000256" key="4">
    <source>
        <dbReference type="ARBA" id="ARBA00022833"/>
    </source>
</evidence>
<keyword evidence="1 6" id="KW-0645">Protease</keyword>
<evidence type="ECO:0000256" key="8">
    <source>
        <dbReference type="SAM" id="Phobius"/>
    </source>
</evidence>
<comment type="caution">
    <text evidence="6">Lacks conserved residue(s) required for the propagation of feature annotation.</text>
</comment>
<dbReference type="PANTHER" id="PTHR10127:SF780">
    <property type="entry name" value="METALLOENDOPEPTIDASE"/>
    <property type="match status" value="1"/>
</dbReference>
<keyword evidence="8" id="KW-1133">Transmembrane helix</keyword>
<keyword evidence="4 6" id="KW-0862">Zinc</keyword>
<evidence type="ECO:0000256" key="7">
    <source>
        <dbReference type="RuleBase" id="RU361183"/>
    </source>
</evidence>
<keyword evidence="5 6" id="KW-0482">Metalloprotease</keyword>
<dbReference type="InterPro" id="IPR001506">
    <property type="entry name" value="Peptidase_M12A"/>
</dbReference>
<sequence length="216" mass="24892">MTSSISNQHQLLIIDAMRELERLIMINNTFCVQFRPKISTDTYFILVQNSSGCSATVGYNDGYSGDRYLNLMHTPTSSCMHIGTIQHELMHILGFFHEHSRPDRDQFVTIEYSNIASDKKFAFDKYSEEKIDRLGTEYDYDSIMHYNAYAFSINGHPTIIPKKSGAVIGRRTLSLTDILEIQRYYRCVAYSTANQFFVSKSAVFLFILILIFVNML</sequence>
<protein>
    <recommendedName>
        <fullName evidence="7">Metalloendopeptidase</fullName>
        <ecNumber evidence="7">3.4.24.-</ecNumber>
    </recommendedName>
</protein>
<dbReference type="AlphaFoldDB" id="A0A819IIG6"/>
<dbReference type="EC" id="3.4.24.-" evidence="7"/>
<dbReference type="GO" id="GO:0008270">
    <property type="term" value="F:zinc ion binding"/>
    <property type="evidence" value="ECO:0007669"/>
    <property type="project" value="UniProtKB-UniRule"/>
</dbReference>
<dbReference type="InterPro" id="IPR006026">
    <property type="entry name" value="Peptidase_Metallo"/>
</dbReference>
<keyword evidence="2 6" id="KW-0479">Metal-binding</keyword>
<organism evidence="10 11">
    <name type="scientific">Adineta steineri</name>
    <dbReference type="NCBI Taxonomy" id="433720"/>
    <lineage>
        <taxon>Eukaryota</taxon>
        <taxon>Metazoa</taxon>
        <taxon>Spiralia</taxon>
        <taxon>Gnathifera</taxon>
        <taxon>Rotifera</taxon>
        <taxon>Eurotatoria</taxon>
        <taxon>Bdelloidea</taxon>
        <taxon>Adinetida</taxon>
        <taxon>Adinetidae</taxon>
        <taxon>Adineta</taxon>
    </lineage>
</organism>
<evidence type="ECO:0000313" key="10">
    <source>
        <dbReference type="EMBL" id="CAF3918737.1"/>
    </source>
</evidence>
<dbReference type="Pfam" id="PF01400">
    <property type="entry name" value="Astacin"/>
    <property type="match status" value="1"/>
</dbReference>
<gene>
    <name evidence="10" type="ORF">KXQ929_LOCUS23777</name>
</gene>
<feature type="binding site" evidence="6">
    <location>
        <position position="97"/>
    </location>
    <ligand>
        <name>Zn(2+)</name>
        <dbReference type="ChEBI" id="CHEBI:29105"/>
        <note>catalytic</note>
    </ligand>
</feature>
<proteinExistence type="predicted"/>
<reference evidence="10" key="1">
    <citation type="submission" date="2021-02" db="EMBL/GenBank/DDBJ databases">
        <authorList>
            <person name="Nowell W R."/>
        </authorList>
    </citation>
    <scope>NUCLEOTIDE SEQUENCE</scope>
</reference>
<keyword evidence="8" id="KW-0812">Transmembrane</keyword>
<dbReference type="GO" id="GO:0004222">
    <property type="term" value="F:metalloendopeptidase activity"/>
    <property type="evidence" value="ECO:0007669"/>
    <property type="project" value="UniProtKB-UniRule"/>
</dbReference>
<name>A0A819IIG6_9BILA</name>
<dbReference type="EMBL" id="CAJOBB010001916">
    <property type="protein sequence ID" value="CAF3918737.1"/>
    <property type="molecule type" value="Genomic_DNA"/>
</dbReference>
<comment type="caution">
    <text evidence="10">The sequence shown here is derived from an EMBL/GenBank/DDBJ whole genome shotgun (WGS) entry which is preliminary data.</text>
</comment>